<dbReference type="PANTHER" id="PTHR37943">
    <property type="entry name" value="PROTEIN VES"/>
    <property type="match status" value="1"/>
</dbReference>
<dbReference type="RefSeq" id="WP_101263142.1">
    <property type="nucleotide sequence ID" value="NZ_MVDD01000021.1"/>
</dbReference>
<dbReference type="OrthoDB" id="9786443at2"/>
<dbReference type="Pfam" id="PF05962">
    <property type="entry name" value="HutD"/>
    <property type="match status" value="1"/>
</dbReference>
<organism evidence="1 2">
    <name type="scientific">Labilibaculum filiforme</name>
    <dbReference type="NCBI Taxonomy" id="1940526"/>
    <lineage>
        <taxon>Bacteria</taxon>
        <taxon>Pseudomonadati</taxon>
        <taxon>Bacteroidota</taxon>
        <taxon>Bacteroidia</taxon>
        <taxon>Marinilabiliales</taxon>
        <taxon>Marinifilaceae</taxon>
        <taxon>Labilibaculum</taxon>
    </lineage>
</organism>
<dbReference type="Proteomes" id="UP000233535">
    <property type="component" value="Unassembled WGS sequence"/>
</dbReference>
<dbReference type="Gene3D" id="2.60.120.10">
    <property type="entry name" value="Jelly Rolls"/>
    <property type="match status" value="1"/>
</dbReference>
<evidence type="ECO:0000313" key="2">
    <source>
        <dbReference type="Proteomes" id="UP000233535"/>
    </source>
</evidence>
<name>A0A2N3HRS1_9BACT</name>
<dbReference type="InterPro" id="IPR010282">
    <property type="entry name" value="Uncharacterised_HutD/Ves"/>
</dbReference>
<dbReference type="InterPro" id="IPR014710">
    <property type="entry name" value="RmlC-like_jellyroll"/>
</dbReference>
<comment type="caution">
    <text evidence="1">The sequence shown here is derived from an EMBL/GenBank/DDBJ whole genome shotgun (WGS) entry which is preliminary data.</text>
</comment>
<dbReference type="PANTHER" id="PTHR37943:SF1">
    <property type="entry name" value="PROTEIN VES"/>
    <property type="match status" value="1"/>
</dbReference>
<dbReference type="InterPro" id="IPR011051">
    <property type="entry name" value="RmlC_Cupin_sf"/>
</dbReference>
<sequence length="193" mass="21708">MNIEILRADAFQTINWAGGTSTQLFIYPPTSTYQQRDFTFRLSTATVEIEKSDFTSLPGVSRKLMILEGAIEIIHENKYRKKLNKFNTDSFEGDWNTSSVGKCIDFNLMTRGNAKGELSALTLEKNQTVPLPFKKETDFLILSVFSGEIELNTKEERQIVKQGSLCVITQLDSAKLEIKGITNSEVILSEIAN</sequence>
<gene>
    <name evidence="1" type="ORF">BZG02_17960</name>
</gene>
<reference evidence="1 2" key="1">
    <citation type="journal article" date="2017" name="Front. Microbiol.">
        <title>Labilibaculum manganireducens gen. nov., sp. nov. and Labilibaculum filiforme sp. nov., Novel Bacteroidetes Isolated from Subsurface Sediments of the Baltic Sea.</title>
        <authorList>
            <person name="Vandieken V."/>
            <person name="Marshall I.P."/>
            <person name="Niemann H."/>
            <person name="Engelen B."/>
            <person name="Cypionka H."/>
        </authorList>
    </citation>
    <scope>NUCLEOTIDE SEQUENCE [LARGE SCALE GENOMIC DNA]</scope>
    <source>
        <strain evidence="1 2">59.16B</strain>
    </source>
</reference>
<accession>A0A2N3HRS1</accession>
<evidence type="ECO:0008006" key="3">
    <source>
        <dbReference type="Google" id="ProtNLM"/>
    </source>
</evidence>
<dbReference type="EMBL" id="MVDD01000021">
    <property type="protein sequence ID" value="PKQ60756.1"/>
    <property type="molecule type" value="Genomic_DNA"/>
</dbReference>
<keyword evidence="2" id="KW-1185">Reference proteome</keyword>
<proteinExistence type="predicted"/>
<dbReference type="AlphaFoldDB" id="A0A2N3HRS1"/>
<protein>
    <recommendedName>
        <fullName evidence="3">HutD-family protein</fullName>
    </recommendedName>
</protein>
<evidence type="ECO:0000313" key="1">
    <source>
        <dbReference type="EMBL" id="PKQ60756.1"/>
    </source>
</evidence>
<dbReference type="SUPFAM" id="SSF51182">
    <property type="entry name" value="RmlC-like cupins"/>
    <property type="match status" value="1"/>
</dbReference>